<dbReference type="GeneID" id="25363743"/>
<feature type="compositionally biased region" description="Basic and acidic residues" evidence="1">
    <location>
        <begin position="19"/>
        <end position="31"/>
    </location>
</feature>
<dbReference type="InParanoid" id="A0A074YUW4"/>
<accession>A0A074YUW4</accession>
<dbReference type="AlphaFoldDB" id="A0A074YUW4"/>
<dbReference type="OrthoDB" id="20018at2759"/>
<protein>
    <submittedName>
        <fullName evidence="2">Uncharacterized protein</fullName>
    </submittedName>
</protein>
<keyword evidence="3" id="KW-1185">Reference proteome</keyword>
<reference evidence="2 3" key="1">
    <citation type="journal article" date="2014" name="BMC Genomics">
        <title>Genome sequencing of four Aureobasidium pullulans varieties: biotechnological potential, stress tolerance, and description of new species.</title>
        <authorList>
            <person name="Gostin Ar C."/>
            <person name="Ohm R.A."/>
            <person name="Kogej T."/>
            <person name="Sonjak S."/>
            <person name="Turk M."/>
            <person name="Zajc J."/>
            <person name="Zalar P."/>
            <person name="Grube M."/>
            <person name="Sun H."/>
            <person name="Han J."/>
            <person name="Sharma A."/>
            <person name="Chiniquy J."/>
            <person name="Ngan C.Y."/>
            <person name="Lipzen A."/>
            <person name="Barry K."/>
            <person name="Grigoriev I.V."/>
            <person name="Gunde-Cimerman N."/>
        </authorList>
    </citation>
    <scope>NUCLEOTIDE SEQUENCE [LARGE SCALE GENOMIC DNA]</scope>
    <source>
        <strain evidence="2 3">EXF-2481</strain>
    </source>
</reference>
<feature type="region of interest" description="Disordered" evidence="1">
    <location>
        <begin position="1"/>
        <end position="47"/>
    </location>
</feature>
<gene>
    <name evidence="2" type="ORF">AUEXF2481DRAFT_2849</name>
</gene>
<organism evidence="2 3">
    <name type="scientific">Aureobasidium subglaciale (strain EXF-2481)</name>
    <name type="common">Aureobasidium pullulans var. subglaciale</name>
    <dbReference type="NCBI Taxonomy" id="1043005"/>
    <lineage>
        <taxon>Eukaryota</taxon>
        <taxon>Fungi</taxon>
        <taxon>Dikarya</taxon>
        <taxon>Ascomycota</taxon>
        <taxon>Pezizomycotina</taxon>
        <taxon>Dothideomycetes</taxon>
        <taxon>Dothideomycetidae</taxon>
        <taxon>Dothideales</taxon>
        <taxon>Saccotheciaceae</taxon>
        <taxon>Aureobasidium</taxon>
    </lineage>
</organism>
<feature type="compositionally biased region" description="Polar residues" evidence="1">
    <location>
        <begin position="1"/>
        <end position="15"/>
    </location>
</feature>
<feature type="compositionally biased region" description="Polar residues" evidence="1">
    <location>
        <begin position="32"/>
        <end position="47"/>
    </location>
</feature>
<evidence type="ECO:0000313" key="2">
    <source>
        <dbReference type="EMBL" id="KEQ97947.1"/>
    </source>
</evidence>
<dbReference type="Proteomes" id="UP000030641">
    <property type="component" value="Unassembled WGS sequence"/>
</dbReference>
<dbReference type="RefSeq" id="XP_013346174.1">
    <property type="nucleotide sequence ID" value="XM_013490720.1"/>
</dbReference>
<dbReference type="Pfam" id="PF06320">
    <property type="entry name" value="GCN5L1"/>
    <property type="match status" value="1"/>
</dbReference>
<evidence type="ECO:0000313" key="3">
    <source>
        <dbReference type="Proteomes" id="UP000030641"/>
    </source>
</evidence>
<proteinExistence type="predicted"/>
<name>A0A074YUW4_AURSE</name>
<dbReference type="STRING" id="1043005.A0A074YUW4"/>
<dbReference type="EMBL" id="KL584753">
    <property type="protein sequence ID" value="KEQ97947.1"/>
    <property type="molecule type" value="Genomic_DNA"/>
</dbReference>
<evidence type="ECO:0000256" key="1">
    <source>
        <dbReference type="SAM" id="MobiDB-lite"/>
    </source>
</evidence>
<dbReference type="HOGENOM" id="CLU_092507_0_1_1"/>
<sequence length="118" mass="13192">MPDNRSTTRSTSEMVSATLREHTAPLTERTEAITSASKSIASQKRTLIQDTQKLSRQAEELDKTIGQSVDQLKEMGDLQNWAEVVFRDIFVIEETLRMVEEQEAGSIQRGDGADPRAP</sequence>